<protein>
    <submittedName>
        <fullName evidence="2">Uncharacterized protein</fullName>
    </submittedName>
</protein>
<proteinExistence type="predicted"/>
<name>A0A0A9GF37_ARUDO</name>
<feature type="region of interest" description="Disordered" evidence="1">
    <location>
        <begin position="1"/>
        <end position="29"/>
    </location>
</feature>
<feature type="compositionally biased region" description="Basic residues" evidence="1">
    <location>
        <begin position="1"/>
        <end position="12"/>
    </location>
</feature>
<accession>A0A0A9GF37</accession>
<organism evidence="2">
    <name type="scientific">Arundo donax</name>
    <name type="common">Giant reed</name>
    <name type="synonym">Donax arundinaceus</name>
    <dbReference type="NCBI Taxonomy" id="35708"/>
    <lineage>
        <taxon>Eukaryota</taxon>
        <taxon>Viridiplantae</taxon>
        <taxon>Streptophyta</taxon>
        <taxon>Embryophyta</taxon>
        <taxon>Tracheophyta</taxon>
        <taxon>Spermatophyta</taxon>
        <taxon>Magnoliopsida</taxon>
        <taxon>Liliopsida</taxon>
        <taxon>Poales</taxon>
        <taxon>Poaceae</taxon>
        <taxon>PACMAD clade</taxon>
        <taxon>Arundinoideae</taxon>
        <taxon>Arundineae</taxon>
        <taxon>Arundo</taxon>
    </lineage>
</organism>
<evidence type="ECO:0000313" key="2">
    <source>
        <dbReference type="EMBL" id="JAE22054.1"/>
    </source>
</evidence>
<evidence type="ECO:0000256" key="1">
    <source>
        <dbReference type="SAM" id="MobiDB-lite"/>
    </source>
</evidence>
<sequence length="29" mass="3171">MARVGRVGRGRLRVAPPTGTLRREPPSVQ</sequence>
<dbReference type="EMBL" id="GBRH01175842">
    <property type="protein sequence ID" value="JAE22054.1"/>
    <property type="molecule type" value="Transcribed_RNA"/>
</dbReference>
<dbReference type="AlphaFoldDB" id="A0A0A9GF37"/>
<reference evidence="2" key="1">
    <citation type="submission" date="2014-09" db="EMBL/GenBank/DDBJ databases">
        <authorList>
            <person name="Magalhaes I.L.F."/>
            <person name="Oliveira U."/>
            <person name="Santos F.R."/>
            <person name="Vidigal T.H.D.A."/>
            <person name="Brescovit A.D."/>
            <person name="Santos A.J."/>
        </authorList>
    </citation>
    <scope>NUCLEOTIDE SEQUENCE</scope>
    <source>
        <tissue evidence="2">Shoot tissue taken approximately 20 cm above the soil surface</tissue>
    </source>
</reference>
<reference evidence="2" key="2">
    <citation type="journal article" date="2015" name="Data Brief">
        <title>Shoot transcriptome of the giant reed, Arundo donax.</title>
        <authorList>
            <person name="Barrero R.A."/>
            <person name="Guerrero F.D."/>
            <person name="Moolhuijzen P."/>
            <person name="Goolsby J.A."/>
            <person name="Tidwell J."/>
            <person name="Bellgard S.E."/>
            <person name="Bellgard M.I."/>
        </authorList>
    </citation>
    <scope>NUCLEOTIDE SEQUENCE</scope>
    <source>
        <tissue evidence="2">Shoot tissue taken approximately 20 cm above the soil surface</tissue>
    </source>
</reference>